<feature type="transmembrane region" description="Helical" evidence="1">
    <location>
        <begin position="9"/>
        <end position="26"/>
    </location>
</feature>
<gene>
    <name evidence="2" type="ORF">N0B16_10660</name>
</gene>
<feature type="transmembrane region" description="Helical" evidence="1">
    <location>
        <begin position="38"/>
        <end position="57"/>
    </location>
</feature>
<name>A0ABT2W0R4_9FLAO</name>
<sequence length="236" mass="27962">MMEKIIPDLLNYFPVLSLIIIIFYLYFSDKTSKDKVNYYLVVGLVFTILNYISQYYVNKRLTANYNTSIEIMKWYSLISLIGGFGYKLIFYGIIVYLLKLEILKNEIQRENIFLLIVYSIISFGLYVPYWFIKKDIKFNAKLNVWIILLLFFLSCIHVGLIDIFSPSSSSNKVILTILYWLGQIGYFVCFLICIFSLRKKITEKLTGIKINPVWTFFVGIWHVQFSLNQYIKKHEK</sequence>
<protein>
    <recommendedName>
        <fullName evidence="4">YhhN-like protein</fullName>
    </recommendedName>
</protein>
<reference evidence="3" key="1">
    <citation type="submission" date="2023-07" db="EMBL/GenBank/DDBJ databases">
        <title>Chryseobacterium sp. GMJ5 Genome sequencing and assembly.</title>
        <authorList>
            <person name="Jung Y."/>
        </authorList>
    </citation>
    <scope>NUCLEOTIDE SEQUENCE [LARGE SCALE GENOMIC DNA]</scope>
    <source>
        <strain evidence="3">GMJ5</strain>
    </source>
</reference>
<proteinExistence type="predicted"/>
<accession>A0ABT2W0R4</accession>
<evidence type="ECO:0000256" key="1">
    <source>
        <dbReference type="SAM" id="Phobius"/>
    </source>
</evidence>
<feature type="transmembrane region" description="Helical" evidence="1">
    <location>
        <begin position="177"/>
        <end position="197"/>
    </location>
</feature>
<comment type="caution">
    <text evidence="2">The sequence shown here is derived from an EMBL/GenBank/DDBJ whole genome shotgun (WGS) entry which is preliminary data.</text>
</comment>
<feature type="transmembrane region" description="Helical" evidence="1">
    <location>
        <begin position="112"/>
        <end position="132"/>
    </location>
</feature>
<keyword evidence="3" id="KW-1185">Reference proteome</keyword>
<keyword evidence="1" id="KW-1133">Transmembrane helix</keyword>
<evidence type="ECO:0000313" key="2">
    <source>
        <dbReference type="EMBL" id="MCU7614899.1"/>
    </source>
</evidence>
<dbReference type="RefSeq" id="WP_262990917.1">
    <property type="nucleotide sequence ID" value="NZ_JAOTEN010000003.1"/>
</dbReference>
<organism evidence="2 3">
    <name type="scientific">Chryseobacterium gilvum</name>
    <dbReference type="NCBI Taxonomy" id="2976534"/>
    <lineage>
        <taxon>Bacteria</taxon>
        <taxon>Pseudomonadati</taxon>
        <taxon>Bacteroidota</taxon>
        <taxon>Flavobacteriia</taxon>
        <taxon>Flavobacteriales</taxon>
        <taxon>Weeksellaceae</taxon>
        <taxon>Chryseobacterium group</taxon>
        <taxon>Chryseobacterium</taxon>
    </lineage>
</organism>
<keyword evidence="1" id="KW-0812">Transmembrane</keyword>
<evidence type="ECO:0008006" key="4">
    <source>
        <dbReference type="Google" id="ProtNLM"/>
    </source>
</evidence>
<evidence type="ECO:0000313" key="3">
    <source>
        <dbReference type="Proteomes" id="UP001208114"/>
    </source>
</evidence>
<dbReference type="EMBL" id="JAOTEN010000003">
    <property type="protein sequence ID" value="MCU7614899.1"/>
    <property type="molecule type" value="Genomic_DNA"/>
</dbReference>
<feature type="transmembrane region" description="Helical" evidence="1">
    <location>
        <begin position="144"/>
        <end position="165"/>
    </location>
</feature>
<feature type="transmembrane region" description="Helical" evidence="1">
    <location>
        <begin position="77"/>
        <end position="100"/>
    </location>
</feature>
<dbReference type="Proteomes" id="UP001208114">
    <property type="component" value="Unassembled WGS sequence"/>
</dbReference>
<keyword evidence="1" id="KW-0472">Membrane</keyword>